<gene>
    <name evidence="1" type="ORF">ACFQ39_08370</name>
</gene>
<dbReference type="EMBL" id="JBHTMY010000003">
    <property type="protein sequence ID" value="MFD1315625.1"/>
    <property type="molecule type" value="Genomic_DNA"/>
</dbReference>
<comment type="caution">
    <text evidence="1">The sequence shown here is derived from an EMBL/GenBank/DDBJ whole genome shotgun (WGS) entry which is preliminary data.</text>
</comment>
<dbReference type="Gene3D" id="2.40.160.50">
    <property type="entry name" value="membrane protein fhac: a member of the omp85/tpsb transporter family"/>
    <property type="match status" value="1"/>
</dbReference>
<name>A0ABW3Y3Z0_9FLAO</name>
<evidence type="ECO:0008006" key="3">
    <source>
        <dbReference type="Google" id="ProtNLM"/>
    </source>
</evidence>
<evidence type="ECO:0000313" key="1">
    <source>
        <dbReference type="EMBL" id="MFD1315625.1"/>
    </source>
</evidence>
<sequence>MRVLLIILLLTVGVIFSSHGQNIDDKKIDSVTEVNDTIIKKPKKKTNLLPIAIPITEPAVGIGIVLSGLYFVPNKDTTETQDLAVLAAGYTSNKSWLAGGQYQGYWKHDHIRYTGTIGYGVANLEYYAFGEKPINFQQRFAIIMQQLLFRLGDSNFFLGGNLKFSKVTIPIVLGDFDFDDFEFYNNGISAVVQYDDLDNYLSPTDGKKIHLGYTQFMEVLGTKRNWGKMSFYAWYYKTISEKWIPGYRFESFYATGKPPFYAKPYIRMRGIPALRYQGNLTALLETEQLYHFKPRWGALVFAGVGGVFEAANEEIQNEFVWAFGFGGRYLALKSMGVKLGIDIARGPEEWAYYATVGKAW</sequence>
<accession>A0ABW3Y3Z0</accession>
<dbReference type="Proteomes" id="UP001597201">
    <property type="component" value="Unassembled WGS sequence"/>
</dbReference>
<dbReference type="RefSeq" id="WP_377177975.1">
    <property type="nucleotide sequence ID" value="NZ_JBHTMY010000003.1"/>
</dbReference>
<proteinExistence type="predicted"/>
<reference evidence="2" key="1">
    <citation type="journal article" date="2019" name="Int. J. Syst. Evol. Microbiol.">
        <title>The Global Catalogue of Microorganisms (GCM) 10K type strain sequencing project: providing services to taxonomists for standard genome sequencing and annotation.</title>
        <authorList>
            <consortium name="The Broad Institute Genomics Platform"/>
            <consortium name="The Broad Institute Genome Sequencing Center for Infectious Disease"/>
            <person name="Wu L."/>
            <person name="Ma J."/>
        </authorList>
    </citation>
    <scope>NUCLEOTIDE SEQUENCE [LARGE SCALE GENOMIC DNA]</scope>
    <source>
        <strain evidence="2">CCUG 61485</strain>
    </source>
</reference>
<organism evidence="1 2">
    <name type="scientific">Namhaeicola litoreus</name>
    <dbReference type="NCBI Taxonomy" id="1052145"/>
    <lineage>
        <taxon>Bacteria</taxon>
        <taxon>Pseudomonadati</taxon>
        <taxon>Bacteroidota</taxon>
        <taxon>Flavobacteriia</taxon>
        <taxon>Flavobacteriales</taxon>
        <taxon>Flavobacteriaceae</taxon>
        <taxon>Namhaeicola</taxon>
    </lineage>
</organism>
<keyword evidence="2" id="KW-1185">Reference proteome</keyword>
<protein>
    <recommendedName>
        <fullName evidence="3">Bacterial surface antigen (D15) domain-containing protein</fullName>
    </recommendedName>
</protein>
<evidence type="ECO:0000313" key="2">
    <source>
        <dbReference type="Proteomes" id="UP001597201"/>
    </source>
</evidence>